<dbReference type="AlphaFoldDB" id="A4CKT1"/>
<dbReference type="STRING" id="313596.RB2501_14169"/>
<dbReference type="InterPro" id="IPR052893">
    <property type="entry name" value="TCS_response_regulator"/>
</dbReference>
<keyword evidence="4" id="KW-1185">Reference proteome</keyword>
<evidence type="ECO:0000256" key="1">
    <source>
        <dbReference type="PROSITE-ProRule" id="PRU00169"/>
    </source>
</evidence>
<dbReference type="PANTHER" id="PTHR44520:SF2">
    <property type="entry name" value="RESPONSE REGULATOR RCP1"/>
    <property type="match status" value="1"/>
</dbReference>
<dbReference type="GO" id="GO:0000160">
    <property type="term" value="P:phosphorelay signal transduction system"/>
    <property type="evidence" value="ECO:0007669"/>
    <property type="project" value="InterPro"/>
</dbReference>
<proteinExistence type="predicted"/>
<dbReference type="InterPro" id="IPR001789">
    <property type="entry name" value="Sig_transdc_resp-reg_receiver"/>
</dbReference>
<dbReference type="Pfam" id="PF00072">
    <property type="entry name" value="Response_reg"/>
    <property type="match status" value="1"/>
</dbReference>
<evidence type="ECO:0000313" key="4">
    <source>
        <dbReference type="Proteomes" id="UP000009049"/>
    </source>
</evidence>
<accession>A4CKT1</accession>
<name>A4CKT1_ROBBH</name>
<gene>
    <name evidence="3" type="ordered locus">RB2501_14169</name>
</gene>
<dbReference type="InterPro" id="IPR011006">
    <property type="entry name" value="CheY-like_superfamily"/>
</dbReference>
<sequence>MKDDPMQILLVDHNEIDLYIAQRNLDSEFRQAEILTFLDTEKAFEFLKTQVLPDSPEYRFVPDLILVEINMPQMSGPEFLNSLYGLKGGLYKKKRAYLTHAMYSDRMGHHVPKNCAGFIQKPITVERIREILQDLSSGPH</sequence>
<dbReference type="SMART" id="SM00448">
    <property type="entry name" value="REC"/>
    <property type="match status" value="1"/>
</dbReference>
<reference evidence="3 4" key="1">
    <citation type="journal article" date="2009" name="J. Bacteriol.">
        <title>Complete genome sequence of Robiginitalea biformata HTCC2501.</title>
        <authorList>
            <person name="Oh H.M."/>
            <person name="Giovannoni S.J."/>
            <person name="Lee K."/>
            <person name="Ferriera S."/>
            <person name="Johnson J."/>
            <person name="Cho J.C."/>
        </authorList>
    </citation>
    <scope>NUCLEOTIDE SEQUENCE [LARGE SCALE GENOMIC DNA]</scope>
    <source>
        <strain evidence="4">ATCC BAA-864 / HTCC2501 / KCTC 12146</strain>
    </source>
</reference>
<dbReference type="PANTHER" id="PTHR44520">
    <property type="entry name" value="RESPONSE REGULATOR RCP1-RELATED"/>
    <property type="match status" value="1"/>
</dbReference>
<dbReference type="EMBL" id="CP001712">
    <property type="protein sequence ID" value="EAR15480.1"/>
    <property type="molecule type" value="Genomic_DNA"/>
</dbReference>
<dbReference type="OrthoDB" id="673128at2"/>
<dbReference type="RefSeq" id="WP_015754796.1">
    <property type="nucleotide sequence ID" value="NC_013222.1"/>
</dbReference>
<dbReference type="eggNOG" id="COG0784">
    <property type="taxonomic scope" value="Bacteria"/>
</dbReference>
<comment type="caution">
    <text evidence="1">Lacks conserved residue(s) required for the propagation of feature annotation.</text>
</comment>
<dbReference type="Gene3D" id="3.40.50.2300">
    <property type="match status" value="1"/>
</dbReference>
<dbReference type="HOGENOM" id="CLU_000445_69_17_10"/>
<protein>
    <recommendedName>
        <fullName evidence="2">Response regulatory domain-containing protein</fullName>
    </recommendedName>
</protein>
<evidence type="ECO:0000313" key="3">
    <source>
        <dbReference type="EMBL" id="EAR15480.1"/>
    </source>
</evidence>
<dbReference type="SUPFAM" id="SSF52172">
    <property type="entry name" value="CheY-like"/>
    <property type="match status" value="1"/>
</dbReference>
<dbReference type="KEGG" id="rbi:RB2501_14169"/>
<dbReference type="Proteomes" id="UP000009049">
    <property type="component" value="Chromosome"/>
</dbReference>
<feature type="domain" description="Response regulatory" evidence="2">
    <location>
        <begin position="7"/>
        <end position="136"/>
    </location>
</feature>
<organism evidence="3 4">
    <name type="scientific">Robiginitalea biformata (strain ATCC BAA-864 / DSM 15991 / KCTC 12146 / HTCC2501)</name>
    <dbReference type="NCBI Taxonomy" id="313596"/>
    <lineage>
        <taxon>Bacteria</taxon>
        <taxon>Pseudomonadati</taxon>
        <taxon>Bacteroidota</taxon>
        <taxon>Flavobacteriia</taxon>
        <taxon>Flavobacteriales</taxon>
        <taxon>Flavobacteriaceae</taxon>
        <taxon>Robiginitalea</taxon>
    </lineage>
</organism>
<dbReference type="PROSITE" id="PS50110">
    <property type="entry name" value="RESPONSE_REGULATORY"/>
    <property type="match status" value="1"/>
</dbReference>
<evidence type="ECO:0000259" key="2">
    <source>
        <dbReference type="PROSITE" id="PS50110"/>
    </source>
</evidence>